<comment type="caution">
    <text evidence="1">The sequence shown here is derived from an EMBL/GenBank/DDBJ whole genome shotgun (WGS) entry which is preliminary data.</text>
</comment>
<keyword evidence="2" id="KW-1185">Reference proteome</keyword>
<evidence type="ECO:0000313" key="2">
    <source>
        <dbReference type="Proteomes" id="UP000228979"/>
    </source>
</evidence>
<accession>A0ABX4MG96</accession>
<keyword evidence="1" id="KW-0687">Ribonucleoprotein</keyword>
<dbReference type="EMBL" id="NXGP01000077">
    <property type="protein sequence ID" value="PIM95621.1"/>
    <property type="molecule type" value="Genomic_DNA"/>
</dbReference>
<sequence>MRFKIGSKENSRFLIRNGEFKNGICMVKQICGQRIIAKVITCPSDCSLKETRLFVHMDNLKPIELN</sequence>
<reference evidence="1" key="1">
    <citation type="submission" date="2017-09" db="EMBL/GenBank/DDBJ databases">
        <authorList>
            <person name="Campbell M.A."/>
            <person name="Lukasik P."/>
            <person name="Simon C."/>
            <person name="McCutcheon J.P."/>
        </authorList>
    </citation>
    <scope>NUCLEOTIDE SEQUENCE [LARGE SCALE GENOMIC DNA]</scope>
    <source>
        <strain evidence="1">TRYCRA</strain>
    </source>
</reference>
<protein>
    <submittedName>
        <fullName evidence="1">50S ribosomal protein L24</fullName>
    </submittedName>
</protein>
<keyword evidence="1" id="KW-0689">Ribosomal protein</keyword>
<name>A0ABX4MG96_9HYPH</name>
<proteinExistence type="predicted"/>
<dbReference type="Proteomes" id="UP000228979">
    <property type="component" value="Unassembled WGS sequence"/>
</dbReference>
<evidence type="ECO:0000313" key="1">
    <source>
        <dbReference type="EMBL" id="PIM95621.1"/>
    </source>
</evidence>
<gene>
    <name evidence="1" type="primary">rplX</name>
    <name evidence="1" type="ORF">trycra_152</name>
</gene>
<dbReference type="GO" id="GO:0005840">
    <property type="term" value="C:ribosome"/>
    <property type="evidence" value="ECO:0007669"/>
    <property type="project" value="UniProtKB-KW"/>
</dbReference>
<organism evidence="1 2">
    <name type="scientific">Candidatus Hodgkinia cicadicola</name>
    <dbReference type="NCBI Taxonomy" id="573658"/>
    <lineage>
        <taxon>Bacteria</taxon>
        <taxon>Pseudomonadati</taxon>
        <taxon>Pseudomonadota</taxon>
        <taxon>Alphaproteobacteria</taxon>
        <taxon>Hyphomicrobiales</taxon>
        <taxon>Candidatus Hodgkinia</taxon>
    </lineage>
</organism>